<evidence type="ECO:0000313" key="1">
    <source>
        <dbReference type="EMBL" id="BBP90727.1"/>
    </source>
</evidence>
<sequence>MYDEKKHPNVCGRYDSCNWCSGDRFFLTGKDEAAADTTTKETLAAKVTDTDVRNYLDSKKKSPSAVKHISSFLIIKKSTEGK</sequence>
<evidence type="ECO:0000313" key="2">
    <source>
        <dbReference type="Proteomes" id="UP000464658"/>
    </source>
</evidence>
<reference evidence="1 2" key="1">
    <citation type="submission" date="2019-12" db="EMBL/GenBank/DDBJ databases">
        <title>Full genome sequence of a Bacillus safensis strain isolated from commercially available natto in Indonesia.</title>
        <authorList>
            <person name="Yoshida M."/>
            <person name="Uomi M."/>
            <person name="Waturangi D."/>
            <person name="Ekaputri J.J."/>
            <person name="Setiamarga D.H.E."/>
        </authorList>
    </citation>
    <scope>NUCLEOTIDE SEQUENCE [LARGE SCALE GENOMIC DNA]</scope>
    <source>
        <strain evidence="1 2">IDN1</strain>
    </source>
</reference>
<gene>
    <name evidence="1" type="ORF">BsIDN1_43450</name>
</gene>
<accession>A0A5S9MB45</accession>
<dbReference type="EMBL" id="AP021906">
    <property type="protein sequence ID" value="BBP90727.1"/>
    <property type="molecule type" value="Genomic_DNA"/>
</dbReference>
<organism evidence="1 2">
    <name type="scientific">Bacillus safensis</name>
    <dbReference type="NCBI Taxonomy" id="561879"/>
    <lineage>
        <taxon>Bacteria</taxon>
        <taxon>Bacillati</taxon>
        <taxon>Bacillota</taxon>
        <taxon>Bacilli</taxon>
        <taxon>Bacillales</taxon>
        <taxon>Bacillaceae</taxon>
        <taxon>Bacillus</taxon>
    </lineage>
</organism>
<dbReference type="AlphaFoldDB" id="A0A5S9MB45"/>
<name>A0A5S9MB45_BACIA</name>
<protein>
    <submittedName>
        <fullName evidence="1">Uncharacterized protein</fullName>
    </submittedName>
</protein>
<dbReference type="Proteomes" id="UP000464658">
    <property type="component" value="Chromosome"/>
</dbReference>
<proteinExistence type="predicted"/>